<sequence>MPATKGRSGNALGLTGKKARSSTAVHSKGKPALKVEHDAKPALAAKRTEPTEPTRSYPKALLAEAEGRPHLDIESPKYDALWADAQERMGRKPIHAKGVNRIEHILRIFDLNATYGPCTGMTRLERWQRAHDIGEEPPVELREILQTREGILDLRLSILDQVMEQDD</sequence>
<organism evidence="2 3">
    <name type="scientific">Malassezia japonica</name>
    <dbReference type="NCBI Taxonomy" id="223818"/>
    <lineage>
        <taxon>Eukaryota</taxon>
        <taxon>Fungi</taxon>
        <taxon>Dikarya</taxon>
        <taxon>Basidiomycota</taxon>
        <taxon>Ustilaginomycotina</taxon>
        <taxon>Malasseziomycetes</taxon>
        <taxon>Malasseziales</taxon>
        <taxon>Malasseziaceae</taxon>
        <taxon>Malassezia</taxon>
    </lineage>
</organism>
<dbReference type="GO" id="GO:0043625">
    <property type="term" value="C:delta DNA polymerase complex"/>
    <property type="evidence" value="ECO:0007669"/>
    <property type="project" value="TreeGrafter"/>
</dbReference>
<dbReference type="GO" id="GO:0003887">
    <property type="term" value="F:DNA-directed DNA polymerase activity"/>
    <property type="evidence" value="ECO:0007669"/>
    <property type="project" value="TreeGrafter"/>
</dbReference>
<name>A0AAF0F5I9_9BASI</name>
<dbReference type="RefSeq" id="XP_060121635.1">
    <property type="nucleotide sequence ID" value="XM_060265652.1"/>
</dbReference>
<protein>
    <recommendedName>
        <fullName evidence="4">DNA polymerase delta subunit 4</fullName>
    </recommendedName>
</protein>
<keyword evidence="3" id="KW-1185">Reference proteome</keyword>
<dbReference type="GO" id="GO:0000731">
    <property type="term" value="P:DNA synthesis involved in DNA repair"/>
    <property type="evidence" value="ECO:0007669"/>
    <property type="project" value="InterPro"/>
</dbReference>
<accession>A0AAF0F5I9</accession>
<feature type="compositionally biased region" description="Basic and acidic residues" evidence="1">
    <location>
        <begin position="33"/>
        <end position="52"/>
    </location>
</feature>
<gene>
    <name evidence="2" type="ORF">MJAP1_001701</name>
</gene>
<dbReference type="GO" id="GO:0006261">
    <property type="term" value="P:DNA-templated DNA replication"/>
    <property type="evidence" value="ECO:0007669"/>
    <property type="project" value="TreeGrafter"/>
</dbReference>
<dbReference type="EMBL" id="CP119959">
    <property type="protein sequence ID" value="WFD38738.1"/>
    <property type="molecule type" value="Genomic_DNA"/>
</dbReference>
<reference evidence="2" key="1">
    <citation type="submission" date="2023-03" db="EMBL/GenBank/DDBJ databases">
        <title>Mating type loci evolution in Malassezia.</title>
        <authorList>
            <person name="Coelho M.A."/>
        </authorList>
    </citation>
    <scope>NUCLEOTIDE SEQUENCE</scope>
    <source>
        <strain evidence="2">CBS 9431</strain>
    </source>
</reference>
<proteinExistence type="predicted"/>
<dbReference type="AlphaFoldDB" id="A0AAF0F5I9"/>
<dbReference type="PANTHER" id="PTHR14303">
    <property type="entry name" value="DNA POLYMERASE DELTA SUBUNIT 4"/>
    <property type="match status" value="1"/>
</dbReference>
<dbReference type="InterPro" id="IPR007218">
    <property type="entry name" value="DNA_pol_delta_4"/>
</dbReference>
<dbReference type="Proteomes" id="UP001217754">
    <property type="component" value="Chromosome 2"/>
</dbReference>
<evidence type="ECO:0000256" key="1">
    <source>
        <dbReference type="SAM" id="MobiDB-lite"/>
    </source>
</evidence>
<evidence type="ECO:0000313" key="2">
    <source>
        <dbReference type="EMBL" id="WFD38738.1"/>
    </source>
</evidence>
<evidence type="ECO:0008006" key="4">
    <source>
        <dbReference type="Google" id="ProtNLM"/>
    </source>
</evidence>
<dbReference type="GeneID" id="85225350"/>
<evidence type="ECO:0000313" key="3">
    <source>
        <dbReference type="Proteomes" id="UP001217754"/>
    </source>
</evidence>
<dbReference type="Pfam" id="PF04081">
    <property type="entry name" value="DNA_pol_delta_4"/>
    <property type="match status" value="1"/>
</dbReference>
<dbReference type="PANTHER" id="PTHR14303:SF0">
    <property type="entry name" value="DNA POLYMERASE DELTA SUBUNIT 4"/>
    <property type="match status" value="1"/>
</dbReference>
<feature type="region of interest" description="Disordered" evidence="1">
    <location>
        <begin position="1"/>
        <end position="69"/>
    </location>
</feature>